<name>A0A8S5NZN3_9CAUD</name>
<sequence>MHVQAIGSFSIPRLAKTREVQDFRYTPSYYYYDEKYKSPIANPDSDLFYIRGNQDVDYLYALHYQHPHWFQGSSEEAFANRESVINLTLNLLGRNYLDLIRQYLIRSGKYANKYVFDLFSDTVREVLYQVGEVNVPNRYSSIYHLGLIKDYFSNRALTGNIKNPEMTNTPVVGMKDLDKLFDTEGCTLQLIKACLKVGGIGKLIDVLYILYGSVLINQYIHHERQSS</sequence>
<reference evidence="1" key="1">
    <citation type="journal article" date="2021" name="Proc. Natl. Acad. Sci. U.S.A.">
        <title>A Catalog of Tens of Thousands of Viruses from Human Metagenomes Reveals Hidden Associations with Chronic Diseases.</title>
        <authorList>
            <person name="Tisza M.J."/>
            <person name="Buck C.B."/>
        </authorList>
    </citation>
    <scope>NUCLEOTIDE SEQUENCE</scope>
    <source>
        <strain evidence="1">CtLnO19</strain>
    </source>
</reference>
<accession>A0A8S5NZN3</accession>
<evidence type="ECO:0000313" key="1">
    <source>
        <dbReference type="EMBL" id="DAE00286.1"/>
    </source>
</evidence>
<protein>
    <submittedName>
        <fullName evidence="1">Uncharacterized protein</fullName>
    </submittedName>
</protein>
<organism evidence="1">
    <name type="scientific">Myoviridae sp. ctLnO19</name>
    <dbReference type="NCBI Taxonomy" id="2825085"/>
    <lineage>
        <taxon>Viruses</taxon>
        <taxon>Duplodnaviria</taxon>
        <taxon>Heunggongvirae</taxon>
        <taxon>Uroviricota</taxon>
        <taxon>Caudoviricetes</taxon>
    </lineage>
</organism>
<dbReference type="EMBL" id="BK015301">
    <property type="protein sequence ID" value="DAE00286.1"/>
    <property type="molecule type" value="Genomic_DNA"/>
</dbReference>
<proteinExistence type="predicted"/>